<organism evidence="1 2">
    <name type="scientific">Segatella salivae</name>
    <dbReference type="NCBI Taxonomy" id="228604"/>
    <lineage>
        <taxon>Bacteria</taxon>
        <taxon>Pseudomonadati</taxon>
        <taxon>Bacteroidota</taxon>
        <taxon>Bacteroidia</taxon>
        <taxon>Bacteroidales</taxon>
        <taxon>Prevotellaceae</taxon>
        <taxon>Segatella</taxon>
    </lineage>
</organism>
<gene>
    <name evidence="1" type="ORF">KZY68_05395</name>
</gene>
<dbReference type="AlphaFoldDB" id="A0AAW4NTJ1"/>
<evidence type="ECO:0000313" key="2">
    <source>
        <dbReference type="Proteomes" id="UP001196873"/>
    </source>
</evidence>
<evidence type="ECO:0000313" key="1">
    <source>
        <dbReference type="EMBL" id="MBW4865458.1"/>
    </source>
</evidence>
<proteinExistence type="predicted"/>
<comment type="caution">
    <text evidence="1">The sequence shown here is derived from an EMBL/GenBank/DDBJ whole genome shotgun (WGS) entry which is preliminary data.</text>
</comment>
<dbReference type="Pfam" id="PF16283">
    <property type="entry name" value="DUF4929"/>
    <property type="match status" value="1"/>
</dbReference>
<dbReference type="EMBL" id="JAHXRF010000007">
    <property type="protein sequence ID" value="MBW4865458.1"/>
    <property type="molecule type" value="Genomic_DNA"/>
</dbReference>
<protein>
    <submittedName>
        <fullName evidence="1">DUF4929 domain-containing protein</fullName>
    </submittedName>
</protein>
<sequence length="419" mass="46168">MLVGHLIKLNDKRMKQLLNSFLIAVTFFLVGCQAQDAPQEAMTNGIELTIPGNAILSEDDTTTVFVHAMIAFEPSKKESVKLAFTGNDDHVLKVDSDEIVFEPGQKEVVFRVKSNGKHSLSVGKTIGLQVASSSNPLIKGFGNGVQIKVNPDADIPVLTDTQLQLIADVKTKYGIDLTRLIGKVPVETTITFNSSDKETFFQGQSQRVYKAYSIITLGDDATVDHPTLKMVTNPMGLTTFLYDVLKRKTVNDNEFFMQTPYGKAAVKAINYDEAKESFSASLNGIGINPTNDNVTFTGQIENIYGDMVTGIPFTYDYSAWNRLLKEKEKGTIVNIEEEGKIVGYTIDDDFLSMGGSLNPSRFLGVSDISRDVFGNDPSDWVASSAKLDFAKGTLSFTFPWDFADGNGYEQVHVVYTLHR</sequence>
<name>A0AAW4NTJ1_9BACT</name>
<dbReference type="InterPro" id="IPR032562">
    <property type="entry name" value="DUF4929"/>
</dbReference>
<dbReference type="Proteomes" id="UP001196873">
    <property type="component" value="Unassembled WGS sequence"/>
</dbReference>
<accession>A0AAW4NTJ1</accession>
<reference evidence="1" key="1">
    <citation type="submission" date="2021-07" db="EMBL/GenBank/DDBJ databases">
        <title>Genomic diversity and antimicrobial resistance of Prevotella spp. isolated from chronic lung disease airways.</title>
        <authorList>
            <person name="Webb K.A."/>
            <person name="Olagoke O.S."/>
            <person name="Baird T."/>
            <person name="Neill J."/>
            <person name="Pham A."/>
            <person name="Wells T.J."/>
            <person name="Ramsay K.A."/>
            <person name="Bell S.C."/>
            <person name="Sarovich D.S."/>
            <person name="Price E.P."/>
        </authorList>
    </citation>
    <scope>NUCLEOTIDE SEQUENCE</scope>
    <source>
        <strain evidence="1">SCHI0047.S.3</strain>
    </source>
</reference>